<gene>
    <name evidence="8" type="ORF">MCOR_50491</name>
</gene>
<evidence type="ECO:0000259" key="7">
    <source>
        <dbReference type="PROSITE" id="PS51212"/>
    </source>
</evidence>
<dbReference type="Proteomes" id="UP000507470">
    <property type="component" value="Unassembled WGS sequence"/>
</dbReference>
<organism evidence="8 9">
    <name type="scientific">Mytilus coruscus</name>
    <name type="common">Sea mussel</name>
    <dbReference type="NCBI Taxonomy" id="42192"/>
    <lineage>
        <taxon>Eukaryota</taxon>
        <taxon>Metazoa</taxon>
        <taxon>Spiralia</taxon>
        <taxon>Lophotrochozoa</taxon>
        <taxon>Mollusca</taxon>
        <taxon>Bivalvia</taxon>
        <taxon>Autobranchia</taxon>
        <taxon>Pteriomorphia</taxon>
        <taxon>Mytilida</taxon>
        <taxon>Mytiloidea</taxon>
        <taxon>Mytilidae</taxon>
        <taxon>Mytilinae</taxon>
        <taxon>Mytilus</taxon>
    </lineage>
</organism>
<keyword evidence="5" id="KW-0472">Membrane</keyword>
<dbReference type="AlphaFoldDB" id="A0A6J8ECK0"/>
<accession>A0A6J8ECK0</accession>
<keyword evidence="3" id="KW-0732">Signal</keyword>
<keyword evidence="2" id="KW-0812">Transmembrane</keyword>
<dbReference type="InterPro" id="IPR051836">
    <property type="entry name" value="Kremen_rcpt"/>
</dbReference>
<dbReference type="GO" id="GO:0005886">
    <property type="term" value="C:plasma membrane"/>
    <property type="evidence" value="ECO:0007669"/>
    <property type="project" value="TreeGrafter"/>
</dbReference>
<reference evidence="8 9" key="1">
    <citation type="submission" date="2020-06" db="EMBL/GenBank/DDBJ databases">
        <authorList>
            <person name="Li R."/>
            <person name="Bekaert M."/>
        </authorList>
    </citation>
    <scope>NUCLEOTIDE SEQUENCE [LARGE SCALE GENOMIC DNA]</scope>
    <source>
        <strain evidence="9">wild</strain>
    </source>
</reference>
<dbReference type="PROSITE" id="PS51212">
    <property type="entry name" value="WSC"/>
    <property type="match status" value="1"/>
</dbReference>
<dbReference type="SMART" id="SM00321">
    <property type="entry name" value="WSC"/>
    <property type="match status" value="1"/>
</dbReference>
<protein>
    <recommendedName>
        <fullName evidence="7">WSC domain-containing protein</fullName>
    </recommendedName>
</protein>
<evidence type="ECO:0000256" key="6">
    <source>
        <dbReference type="ARBA" id="ARBA00023180"/>
    </source>
</evidence>
<evidence type="ECO:0000256" key="4">
    <source>
        <dbReference type="ARBA" id="ARBA00022989"/>
    </source>
</evidence>
<dbReference type="PANTHER" id="PTHR24269">
    <property type="entry name" value="KREMEN PROTEIN"/>
    <property type="match status" value="1"/>
</dbReference>
<evidence type="ECO:0000256" key="1">
    <source>
        <dbReference type="ARBA" id="ARBA00004167"/>
    </source>
</evidence>
<dbReference type="OrthoDB" id="6049428at2759"/>
<evidence type="ECO:0000256" key="2">
    <source>
        <dbReference type="ARBA" id="ARBA00022692"/>
    </source>
</evidence>
<evidence type="ECO:0000256" key="3">
    <source>
        <dbReference type="ARBA" id="ARBA00022729"/>
    </source>
</evidence>
<dbReference type="PANTHER" id="PTHR24269:SF16">
    <property type="entry name" value="PROTEIN SLG1"/>
    <property type="match status" value="1"/>
</dbReference>
<dbReference type="Pfam" id="PF01822">
    <property type="entry name" value="WSC"/>
    <property type="match status" value="1"/>
</dbReference>
<evidence type="ECO:0000313" key="9">
    <source>
        <dbReference type="Proteomes" id="UP000507470"/>
    </source>
</evidence>
<evidence type="ECO:0000256" key="5">
    <source>
        <dbReference type="ARBA" id="ARBA00023136"/>
    </source>
</evidence>
<feature type="domain" description="WSC" evidence="7">
    <location>
        <begin position="27"/>
        <end position="125"/>
    </location>
</feature>
<keyword evidence="9" id="KW-1185">Reference proteome</keyword>
<keyword evidence="6" id="KW-0325">Glycoprotein</keyword>
<dbReference type="EMBL" id="CACVKT020008853">
    <property type="protein sequence ID" value="CAC5418028.1"/>
    <property type="molecule type" value="Genomic_DNA"/>
</dbReference>
<name>A0A6J8ECK0_MYTCO</name>
<evidence type="ECO:0000313" key="8">
    <source>
        <dbReference type="EMBL" id="CAC5418028.1"/>
    </source>
</evidence>
<dbReference type="InterPro" id="IPR002889">
    <property type="entry name" value="WSC_carb-bd"/>
</dbReference>
<sequence length="213" mass="23801">MTDDTVSNRSIIPFVYMFQCSFSALGHADYIGCFVDSDPIRKFPYVYGSTHFVSLTIDFCILGCTDDGFKYAGLQSRQWCHCGNDPYLDLVSHPNVSDSQCSTPCYGNWSQMCGGEWRLSIYRIREVISVPTFQQYGTAFYGRAISTQPLKSEVIHSNGLKAKVDCAKACGEIIDCKVFSISAQTKLCNLFEKTLKLCDANIMDPNTSVHLLL</sequence>
<keyword evidence="4" id="KW-1133">Transmembrane helix</keyword>
<comment type="subcellular location">
    <subcellularLocation>
        <location evidence="1">Membrane</location>
        <topology evidence="1">Single-pass membrane protein</topology>
    </subcellularLocation>
</comment>
<proteinExistence type="predicted"/>